<accession>A0A3R9PM42</accession>
<sequence length="411" mass="45655">MGLGTTNWWGYSCMKMANFSTIQFFSFIPMLAIAIFFFISCIIMLVAGDPLLALCIASLSPIALLLEKPSLDAIRRRTRYISHLNGIEVRASAGELRVGGMTVPLINAQPSFTITTNPVIIVTNAAVEQLSKGELSALIAHERGHVELDHVMLFYLLTPFILYLAISVGFLTEVLVRAQLGALSAVSSLFIIILSGMIGARTFYRVLEREADWYAIKSAPDGAYSLLKKLSSGDLPRWFRILKRLFGYHDLERNKSYSNPESTSNFAKSTLFPLFLLSLLLSVLIFKAAVEYGFHPLSALSLLLVTLPSYLAAFIIFSSIIYKIFRFLGFPFYRIRASVIAYWGVSTLPLAFSLKNIIILVTYNLLGVALSSLVMSRKLGMKEKAYSLLGWALIWGITVLAITLSEFLLVI</sequence>
<evidence type="ECO:0000256" key="5">
    <source>
        <dbReference type="ARBA" id="ARBA00023049"/>
    </source>
</evidence>
<dbReference type="GO" id="GO:0046872">
    <property type="term" value="F:metal ion binding"/>
    <property type="evidence" value="ECO:0007669"/>
    <property type="project" value="UniProtKB-KW"/>
</dbReference>
<evidence type="ECO:0000259" key="8">
    <source>
        <dbReference type="Pfam" id="PF01435"/>
    </source>
</evidence>
<feature type="transmembrane region" description="Helical" evidence="7">
    <location>
        <begin position="51"/>
        <end position="67"/>
    </location>
</feature>
<evidence type="ECO:0000256" key="1">
    <source>
        <dbReference type="ARBA" id="ARBA00022670"/>
    </source>
</evidence>
<keyword evidence="10" id="KW-1185">Reference proteome</keyword>
<evidence type="ECO:0000256" key="2">
    <source>
        <dbReference type="ARBA" id="ARBA00022723"/>
    </source>
</evidence>
<dbReference type="Proteomes" id="UP000277582">
    <property type="component" value="Unassembled WGS sequence"/>
</dbReference>
<feature type="transmembrane region" description="Helical" evidence="7">
    <location>
        <begin position="178"/>
        <end position="200"/>
    </location>
</feature>
<feature type="transmembrane region" description="Helical" evidence="7">
    <location>
        <begin position="388"/>
        <end position="410"/>
    </location>
</feature>
<keyword evidence="5 6" id="KW-0482">Metalloprotease</keyword>
<reference evidence="9 10" key="1">
    <citation type="submission" date="2018-10" db="EMBL/GenBank/DDBJ databases">
        <title>Co-occurring genomic capacity for anaerobic methane metabolism and dissimilatory sulfite reduction discovered in the Korarchaeota.</title>
        <authorList>
            <person name="Mckay L.J."/>
            <person name="Dlakic M."/>
            <person name="Fields M.W."/>
            <person name="Delmont T.O."/>
            <person name="Eren A.M."/>
            <person name="Jay Z.J."/>
            <person name="Klingelsmith K.B."/>
            <person name="Rusch D.B."/>
            <person name="Inskeep W.P."/>
        </authorList>
    </citation>
    <scope>NUCLEOTIDE SEQUENCE [LARGE SCALE GENOMIC DNA]</scope>
    <source>
        <strain evidence="9 10">MDKW</strain>
    </source>
</reference>
<dbReference type="EMBL" id="RCOS01000030">
    <property type="protein sequence ID" value="RSN77686.1"/>
    <property type="molecule type" value="Genomic_DNA"/>
</dbReference>
<feature type="transmembrane region" description="Helical" evidence="7">
    <location>
        <begin position="271"/>
        <end position="290"/>
    </location>
</feature>
<evidence type="ECO:0000256" key="6">
    <source>
        <dbReference type="RuleBase" id="RU003983"/>
    </source>
</evidence>
<feature type="transmembrane region" description="Helical" evidence="7">
    <location>
        <begin position="302"/>
        <end position="325"/>
    </location>
</feature>
<organism evidence="9 10">
    <name type="scientific">Candidatus Methanodesulfokora washburnensis</name>
    <dbReference type="NCBI Taxonomy" id="2478471"/>
    <lineage>
        <taxon>Archaea</taxon>
        <taxon>Thermoproteota</taxon>
        <taxon>Candidatus Korarchaeia</taxon>
        <taxon>Candidatus Korarchaeia incertae sedis</taxon>
        <taxon>Candidatus Methanodesulfokora</taxon>
    </lineage>
</organism>
<evidence type="ECO:0000313" key="10">
    <source>
        <dbReference type="Proteomes" id="UP000277582"/>
    </source>
</evidence>
<proteinExistence type="inferred from homology"/>
<feature type="transmembrane region" description="Helical" evidence="7">
    <location>
        <begin position="24"/>
        <end position="45"/>
    </location>
</feature>
<feature type="transmembrane region" description="Helical" evidence="7">
    <location>
        <begin position="332"/>
        <end position="351"/>
    </location>
</feature>
<comment type="caution">
    <text evidence="9">The sequence shown here is derived from an EMBL/GenBank/DDBJ whole genome shotgun (WGS) entry which is preliminary data.</text>
</comment>
<keyword evidence="4 6" id="KW-0862">Zinc</keyword>
<dbReference type="InterPro" id="IPR001915">
    <property type="entry name" value="Peptidase_M48"/>
</dbReference>
<gene>
    <name evidence="9" type="ORF">D6D85_02375</name>
</gene>
<keyword evidence="7" id="KW-0472">Membrane</keyword>
<keyword evidence="7" id="KW-1133">Transmembrane helix</keyword>
<evidence type="ECO:0000256" key="3">
    <source>
        <dbReference type="ARBA" id="ARBA00022801"/>
    </source>
</evidence>
<name>A0A3R9PM42_9CREN</name>
<dbReference type="GO" id="GO:0006508">
    <property type="term" value="P:proteolysis"/>
    <property type="evidence" value="ECO:0007669"/>
    <property type="project" value="UniProtKB-KW"/>
</dbReference>
<keyword evidence="3 6" id="KW-0378">Hydrolase</keyword>
<feature type="transmembrane region" description="Helical" evidence="7">
    <location>
        <begin position="153"/>
        <end position="172"/>
    </location>
</feature>
<feature type="domain" description="Peptidase M48" evidence="8">
    <location>
        <begin position="115"/>
        <end position="225"/>
    </location>
</feature>
<keyword evidence="7" id="KW-0812">Transmembrane</keyword>
<keyword evidence="1 6" id="KW-0645">Protease</keyword>
<protein>
    <recommendedName>
        <fullName evidence="8">Peptidase M48 domain-containing protein</fullName>
    </recommendedName>
</protein>
<dbReference type="GO" id="GO:0004222">
    <property type="term" value="F:metalloendopeptidase activity"/>
    <property type="evidence" value="ECO:0007669"/>
    <property type="project" value="InterPro"/>
</dbReference>
<dbReference type="AlphaFoldDB" id="A0A3R9PM42"/>
<comment type="cofactor">
    <cofactor evidence="6">
        <name>Zn(2+)</name>
        <dbReference type="ChEBI" id="CHEBI:29105"/>
    </cofactor>
    <text evidence="6">Binds 1 zinc ion per subunit.</text>
</comment>
<evidence type="ECO:0000256" key="4">
    <source>
        <dbReference type="ARBA" id="ARBA00022833"/>
    </source>
</evidence>
<evidence type="ECO:0000256" key="7">
    <source>
        <dbReference type="SAM" id="Phobius"/>
    </source>
</evidence>
<feature type="transmembrane region" description="Helical" evidence="7">
    <location>
        <begin position="357"/>
        <end position="376"/>
    </location>
</feature>
<evidence type="ECO:0000313" key="9">
    <source>
        <dbReference type="EMBL" id="RSN77686.1"/>
    </source>
</evidence>
<dbReference type="Pfam" id="PF01435">
    <property type="entry name" value="Peptidase_M48"/>
    <property type="match status" value="1"/>
</dbReference>
<dbReference type="Gene3D" id="3.30.2010.10">
    <property type="entry name" value="Metalloproteases ('zincins'), catalytic domain"/>
    <property type="match status" value="1"/>
</dbReference>
<keyword evidence="2" id="KW-0479">Metal-binding</keyword>
<comment type="similarity">
    <text evidence="6">Belongs to the peptidase M48 family.</text>
</comment>